<dbReference type="SMART" id="SM00849">
    <property type="entry name" value="Lactamase_B"/>
    <property type="match status" value="1"/>
</dbReference>
<evidence type="ECO:0000313" key="4">
    <source>
        <dbReference type="Proteomes" id="UP000014541"/>
    </source>
</evidence>
<comment type="caution">
    <text evidence="3">The sequence shown here is derived from an EMBL/GenBank/DDBJ whole genome shotgun (WGS) entry which is preliminary data.</text>
</comment>
<dbReference type="PANTHER" id="PTHR43717">
    <property type="entry name" value="ANAEROBIC NITRIC OXIDE REDUCTASE FLAVORUBREDOXIN"/>
    <property type="match status" value="1"/>
</dbReference>
<dbReference type="Proteomes" id="UP000014541">
    <property type="component" value="Unassembled WGS sequence"/>
</dbReference>
<dbReference type="RefSeq" id="WP_016524956.1">
    <property type="nucleotide sequence ID" value="NZ_KE332518.1"/>
</dbReference>
<dbReference type="InterPro" id="IPR029039">
    <property type="entry name" value="Flavoprotein-like_sf"/>
</dbReference>
<name>S3JYN9_TREMA</name>
<evidence type="ECO:0000313" key="3">
    <source>
        <dbReference type="EMBL" id="EPF30345.1"/>
    </source>
</evidence>
<dbReference type="AlphaFoldDB" id="S3JYN9"/>
<dbReference type="Gene3D" id="3.40.50.360">
    <property type="match status" value="1"/>
</dbReference>
<dbReference type="Gene3D" id="3.60.15.10">
    <property type="entry name" value="Ribonuclease Z/Hydroxyacylglutathione hydrolase-like"/>
    <property type="match status" value="1"/>
</dbReference>
<sequence>MNRIYITPDIGVLHADILKDPYFEGFWDIKRGVSVNCYLLTGEKTALVDLYGEWEHADEQIEERLKLHGLSVEDIDVLIMHHAESDHTASVADLMKRNKKLHIYCTEKTAAFLKNFIKLPEPDLQRIKTVKTGDSLSLGKGRNAEAELTLNFYETPNVHWPETMMSYEPNSKTLFSCDAFGSYGAMSDNRMFDDEFTEEEHRVFEEECRRYYATVVASFGVPVKNALAKLKGLDIRTIAPSHGMVWHKNPKTIVERFARYAGYNTGGEQEKRICVICGSMYGHTEKGCKAVTEGIEKAGVPYTFMKIPDTPMSYIIGEALRCKGLVLAFPTYEYKMFPPAAWVLDVFSRKHLYDKTVLRIGSWGWSGGAQKEYEQLTAALKWTQLESFEWQGMPSGQNLADLKERGAALAEEIKKS</sequence>
<dbReference type="PANTHER" id="PTHR43717:SF1">
    <property type="entry name" value="ANAEROBIC NITRIC OXIDE REDUCTASE FLAVORUBREDOXIN"/>
    <property type="match status" value="1"/>
</dbReference>
<dbReference type="SUPFAM" id="SSF52218">
    <property type="entry name" value="Flavoproteins"/>
    <property type="match status" value="1"/>
</dbReference>
<dbReference type="CDD" id="cd07709">
    <property type="entry name" value="flavodiiron_proteins_MBL-fold"/>
    <property type="match status" value="1"/>
</dbReference>
<dbReference type="Pfam" id="PF19583">
    <property type="entry name" value="ODP"/>
    <property type="match status" value="1"/>
</dbReference>
<dbReference type="eggNOG" id="COG0426">
    <property type="taxonomic scope" value="Bacteria"/>
</dbReference>
<dbReference type="InterPro" id="IPR008254">
    <property type="entry name" value="Flavodoxin/NO_synth"/>
</dbReference>
<dbReference type="STRING" id="1125699.HMPREF9194_00662"/>
<dbReference type="SUPFAM" id="SSF56281">
    <property type="entry name" value="Metallo-hydrolase/oxidoreductase"/>
    <property type="match status" value="1"/>
</dbReference>
<keyword evidence="4" id="KW-1185">Reference proteome</keyword>
<dbReference type="PATRIC" id="fig|1125699.3.peg.674"/>
<dbReference type="PIRSF" id="PIRSF005243">
    <property type="entry name" value="ROO"/>
    <property type="match status" value="1"/>
</dbReference>
<dbReference type="OrthoDB" id="9807946at2"/>
<comment type="similarity">
    <text evidence="1">In the N-terminal section; belongs to the zinc metallo-hydrolase group 3 family.</text>
</comment>
<dbReference type="PROSITE" id="PS50902">
    <property type="entry name" value="FLAVODOXIN_LIKE"/>
    <property type="match status" value="1"/>
</dbReference>
<reference evidence="3 4" key="1">
    <citation type="submission" date="2013-04" db="EMBL/GenBank/DDBJ databases">
        <title>The Genome Sequence of Treponema maltophilum ATCC 51939.</title>
        <authorList>
            <consortium name="The Broad Institute Genomics Platform"/>
            <person name="Earl A."/>
            <person name="Ward D."/>
            <person name="Feldgarden M."/>
            <person name="Gevers D."/>
            <person name="Leonetti C."/>
            <person name="Blanton J.M."/>
            <person name="Dewhirst F.E."/>
            <person name="Izard J."/>
            <person name="Walker B."/>
            <person name="Young S."/>
            <person name="Zeng Q."/>
            <person name="Gargeya S."/>
            <person name="Fitzgerald M."/>
            <person name="Haas B."/>
            <person name="Abouelleil A."/>
            <person name="Allen A.W."/>
            <person name="Alvarado L."/>
            <person name="Arachchi H.M."/>
            <person name="Berlin A.M."/>
            <person name="Chapman S.B."/>
            <person name="Gainer-Dewar J."/>
            <person name="Goldberg J."/>
            <person name="Griggs A."/>
            <person name="Gujja S."/>
            <person name="Hansen M."/>
            <person name="Howarth C."/>
            <person name="Imamovic A."/>
            <person name="Ireland A."/>
            <person name="Larimer J."/>
            <person name="McCowan C."/>
            <person name="Murphy C."/>
            <person name="Pearson M."/>
            <person name="Poon T.W."/>
            <person name="Priest M."/>
            <person name="Roberts A."/>
            <person name="Saif S."/>
            <person name="Shea T."/>
            <person name="Sisk P."/>
            <person name="Sykes S."/>
            <person name="Wortman J."/>
            <person name="Nusbaum C."/>
            <person name="Birren B."/>
        </authorList>
    </citation>
    <scope>NUCLEOTIDE SEQUENCE [LARGE SCALE GENOMIC DNA]</scope>
    <source>
        <strain evidence="3 4">ATCC 51939</strain>
    </source>
</reference>
<gene>
    <name evidence="3" type="ORF">HMPREF9194_00662</name>
</gene>
<dbReference type="GO" id="GO:0016491">
    <property type="term" value="F:oxidoreductase activity"/>
    <property type="evidence" value="ECO:0007669"/>
    <property type="project" value="InterPro"/>
</dbReference>
<protein>
    <recommendedName>
        <fullName evidence="2">Flavodoxin-like domain-containing protein</fullName>
    </recommendedName>
</protein>
<dbReference type="GO" id="GO:0010181">
    <property type="term" value="F:FMN binding"/>
    <property type="evidence" value="ECO:0007669"/>
    <property type="project" value="InterPro"/>
</dbReference>
<evidence type="ECO:0000256" key="1">
    <source>
        <dbReference type="ARBA" id="ARBA00007121"/>
    </source>
</evidence>
<proteinExistence type="inferred from homology"/>
<organism evidence="3 4">
    <name type="scientific">Treponema maltophilum ATCC 51939</name>
    <dbReference type="NCBI Taxonomy" id="1125699"/>
    <lineage>
        <taxon>Bacteria</taxon>
        <taxon>Pseudomonadati</taxon>
        <taxon>Spirochaetota</taxon>
        <taxon>Spirochaetia</taxon>
        <taxon>Spirochaetales</taxon>
        <taxon>Treponemataceae</taxon>
        <taxon>Treponema</taxon>
    </lineage>
</organism>
<feature type="domain" description="Flavodoxin-like" evidence="2">
    <location>
        <begin position="273"/>
        <end position="416"/>
    </location>
</feature>
<dbReference type="InterPro" id="IPR001279">
    <property type="entry name" value="Metallo-B-lactamas"/>
</dbReference>
<dbReference type="EMBL" id="ATFF01000006">
    <property type="protein sequence ID" value="EPF30345.1"/>
    <property type="molecule type" value="Genomic_DNA"/>
</dbReference>
<dbReference type="InterPro" id="IPR016440">
    <property type="entry name" value="Rubredoxin-O_OxRdtase"/>
</dbReference>
<accession>S3JYN9</accession>
<dbReference type="GO" id="GO:0046872">
    <property type="term" value="F:metal ion binding"/>
    <property type="evidence" value="ECO:0007669"/>
    <property type="project" value="InterPro"/>
</dbReference>
<dbReference type="HOGENOM" id="CLU_017490_1_0_12"/>
<evidence type="ECO:0000259" key="2">
    <source>
        <dbReference type="PROSITE" id="PS50902"/>
    </source>
</evidence>
<dbReference type="GO" id="GO:0009055">
    <property type="term" value="F:electron transfer activity"/>
    <property type="evidence" value="ECO:0007669"/>
    <property type="project" value="InterPro"/>
</dbReference>
<dbReference type="InterPro" id="IPR045761">
    <property type="entry name" value="ODP_dom"/>
</dbReference>
<dbReference type="InterPro" id="IPR036866">
    <property type="entry name" value="RibonucZ/Hydroxyglut_hydro"/>
</dbReference>